<sequence>MEILGDRHFVEIPGDKLHQLPPLLIRVGAEAARMSRTIEMASTLIESEDMLPGLQMEPLDQERRKMDLAIQLVEQYLGLIEHWRLGDAILDWIRQCEMTFEMRQDLRPLLRPDVWPHAGRSSFVMLLRDKAVDTKGIAPESAVGTRLSFRQPPPLNCFSDQFLFYLKATLASTAYQTWSNLSPDPISAFPPERFSFEVHAI</sequence>
<organism evidence="1 2">
    <name type="scientific">Paludibaculum fermentans</name>
    <dbReference type="NCBI Taxonomy" id="1473598"/>
    <lineage>
        <taxon>Bacteria</taxon>
        <taxon>Pseudomonadati</taxon>
        <taxon>Acidobacteriota</taxon>
        <taxon>Terriglobia</taxon>
        <taxon>Bryobacterales</taxon>
        <taxon>Bryobacteraceae</taxon>
        <taxon>Paludibaculum</taxon>
    </lineage>
</organism>
<dbReference type="RefSeq" id="WP_194449542.1">
    <property type="nucleotide sequence ID" value="NZ_CP063849.1"/>
</dbReference>
<evidence type="ECO:0000313" key="1">
    <source>
        <dbReference type="EMBL" id="QOY87875.1"/>
    </source>
</evidence>
<dbReference type="KEGG" id="pfer:IRI77_34930"/>
<protein>
    <submittedName>
        <fullName evidence="1">Uncharacterized protein</fullName>
    </submittedName>
</protein>
<proteinExistence type="predicted"/>
<reference evidence="1 2" key="1">
    <citation type="submission" date="2020-10" db="EMBL/GenBank/DDBJ databases">
        <title>Complete genome sequence of Paludibaculum fermentans P105T, a facultatively anaerobic acidobacterium capable of dissimilatory Fe(III) reduction.</title>
        <authorList>
            <person name="Dedysh S.N."/>
            <person name="Beletsky A.V."/>
            <person name="Kulichevskaya I.S."/>
            <person name="Mardanov A.V."/>
            <person name="Ravin N.V."/>
        </authorList>
    </citation>
    <scope>NUCLEOTIDE SEQUENCE [LARGE SCALE GENOMIC DNA]</scope>
    <source>
        <strain evidence="1 2">P105</strain>
    </source>
</reference>
<keyword evidence="2" id="KW-1185">Reference proteome</keyword>
<name>A0A7S7NQD0_PALFE</name>
<dbReference type="EMBL" id="CP063849">
    <property type="protein sequence ID" value="QOY87875.1"/>
    <property type="molecule type" value="Genomic_DNA"/>
</dbReference>
<accession>A0A7S7NQD0</accession>
<dbReference type="Proteomes" id="UP000593892">
    <property type="component" value="Chromosome"/>
</dbReference>
<evidence type="ECO:0000313" key="2">
    <source>
        <dbReference type="Proteomes" id="UP000593892"/>
    </source>
</evidence>
<gene>
    <name evidence="1" type="ORF">IRI77_34930</name>
</gene>
<dbReference type="AlphaFoldDB" id="A0A7S7NQD0"/>